<dbReference type="PANTHER" id="PTHR43884:SF12">
    <property type="entry name" value="ISOVALERYL-COA DEHYDROGENASE, MITOCHONDRIAL-RELATED"/>
    <property type="match status" value="1"/>
</dbReference>
<dbReference type="PROSITE" id="PS00073">
    <property type="entry name" value="ACYL_COA_DH_2"/>
    <property type="match status" value="1"/>
</dbReference>
<dbReference type="Gene3D" id="1.10.540.10">
    <property type="entry name" value="Acyl-CoA dehydrogenase/oxidase, N-terminal domain"/>
    <property type="match status" value="1"/>
</dbReference>
<dbReference type="InterPro" id="IPR009100">
    <property type="entry name" value="AcylCoA_DH/oxidase_NM_dom_sf"/>
</dbReference>
<evidence type="ECO:0000256" key="5">
    <source>
        <dbReference type="ARBA" id="ARBA00023002"/>
    </source>
</evidence>
<dbReference type="PROSITE" id="PS00072">
    <property type="entry name" value="ACYL_COA_DH_1"/>
    <property type="match status" value="1"/>
</dbReference>
<dbReference type="Pfam" id="PF02771">
    <property type="entry name" value="Acyl-CoA_dh_N"/>
    <property type="match status" value="1"/>
</dbReference>
<dbReference type="Pfam" id="PF00441">
    <property type="entry name" value="Acyl-CoA_dh_1"/>
    <property type="match status" value="1"/>
</dbReference>
<dbReference type="InterPro" id="IPR006089">
    <property type="entry name" value="Acyl-CoA_DH_CS"/>
</dbReference>
<evidence type="ECO:0008006" key="12">
    <source>
        <dbReference type="Google" id="ProtNLM"/>
    </source>
</evidence>
<keyword evidence="4 6" id="KW-0274">FAD</keyword>
<dbReference type="Proteomes" id="UP000198847">
    <property type="component" value="Unassembled WGS sequence"/>
</dbReference>
<evidence type="ECO:0000259" key="7">
    <source>
        <dbReference type="Pfam" id="PF00441"/>
    </source>
</evidence>
<dbReference type="GO" id="GO:0003995">
    <property type="term" value="F:acyl-CoA dehydrogenase activity"/>
    <property type="evidence" value="ECO:0007669"/>
    <property type="project" value="InterPro"/>
</dbReference>
<dbReference type="EMBL" id="FODY01000020">
    <property type="protein sequence ID" value="SEP34885.1"/>
    <property type="molecule type" value="Genomic_DNA"/>
</dbReference>
<evidence type="ECO:0000259" key="9">
    <source>
        <dbReference type="Pfam" id="PF02771"/>
    </source>
</evidence>
<feature type="domain" description="Acyl-CoA dehydrogenase/oxidase C-terminal" evidence="7">
    <location>
        <begin position="229"/>
        <end position="377"/>
    </location>
</feature>
<dbReference type="FunFam" id="2.40.110.10:FF:000001">
    <property type="entry name" value="Acyl-CoA dehydrogenase, mitochondrial"/>
    <property type="match status" value="1"/>
</dbReference>
<keyword evidence="11" id="KW-1185">Reference proteome</keyword>
<dbReference type="Gene3D" id="1.20.140.10">
    <property type="entry name" value="Butyryl-CoA Dehydrogenase, subunit A, domain 3"/>
    <property type="match status" value="1"/>
</dbReference>
<dbReference type="InterPro" id="IPR046373">
    <property type="entry name" value="Acyl-CoA_Oxase/DH_mid-dom_sf"/>
</dbReference>
<evidence type="ECO:0000256" key="2">
    <source>
        <dbReference type="ARBA" id="ARBA00009347"/>
    </source>
</evidence>
<dbReference type="Pfam" id="PF02770">
    <property type="entry name" value="Acyl-CoA_dh_M"/>
    <property type="match status" value="1"/>
</dbReference>
<evidence type="ECO:0000256" key="4">
    <source>
        <dbReference type="ARBA" id="ARBA00022827"/>
    </source>
</evidence>
<dbReference type="InterPro" id="IPR037069">
    <property type="entry name" value="AcylCoA_DH/ox_N_sf"/>
</dbReference>
<keyword evidence="5 6" id="KW-0560">Oxidoreductase</keyword>
<dbReference type="OrthoDB" id="9802447at2"/>
<dbReference type="STRING" id="112903.SAMN04490178_12029"/>
<proteinExistence type="inferred from homology"/>
<accession>A0A1H8X4L0</accession>
<name>A0A1H8X4L0_9FIRM</name>
<sequence length="380" mass="41498">MQFELSKEQEAWRRLSQEFAVKYIAPTVQERDEAEEFSRSLYDELGLLGLTGICFPEKYGGRGGDCLSYILAAEELAKVDDSLAVSLSASVMLCQWPLYQYGTEDQKERYLKPLVEGRRLGAFALTEPQAGTDAAGQQTTATRQGDGYRLRGNKIFITNGGEAETYVVFAMTDKSKGIKGISAFILEKGMPGFIFGKTERKLGIRSSVTRELIFQDVYVPGENLLGAEGQGFKIAMTTLDGGRISVAAQALGIAQAALDYALAYAKQREQFGKPVVANQGISFLLADMATRVEAARLLTYQAAAARDLGKSCAKEAAMAKLFASDIAMAVATDAVQIFGGYGYRREFPVERLLRDAKITQIFEGTNQVQRMVIAGALLKD</sequence>
<dbReference type="AlphaFoldDB" id="A0A1H8X4L0"/>
<evidence type="ECO:0000313" key="11">
    <source>
        <dbReference type="Proteomes" id="UP000198847"/>
    </source>
</evidence>
<evidence type="ECO:0000256" key="1">
    <source>
        <dbReference type="ARBA" id="ARBA00001974"/>
    </source>
</evidence>
<comment type="similarity">
    <text evidence="2 6">Belongs to the acyl-CoA dehydrogenase family.</text>
</comment>
<dbReference type="Gene3D" id="2.40.110.10">
    <property type="entry name" value="Butyryl-CoA Dehydrogenase, subunit A, domain 2"/>
    <property type="match status" value="1"/>
</dbReference>
<dbReference type="PIRSF" id="PIRSF016578">
    <property type="entry name" value="HsaA"/>
    <property type="match status" value="1"/>
</dbReference>
<dbReference type="FunFam" id="1.20.140.10:FF:000004">
    <property type="entry name" value="Acyl-CoA dehydrogenase FadE25"/>
    <property type="match status" value="1"/>
</dbReference>
<protein>
    <recommendedName>
        <fullName evidence="12">Acyl-CoA dehydrogenase</fullName>
    </recommendedName>
</protein>
<dbReference type="InterPro" id="IPR009075">
    <property type="entry name" value="AcylCo_DH/oxidase_C"/>
</dbReference>
<keyword evidence="3 6" id="KW-0285">Flavoprotein</keyword>
<evidence type="ECO:0000313" key="10">
    <source>
        <dbReference type="EMBL" id="SEP34885.1"/>
    </source>
</evidence>
<organism evidence="10 11">
    <name type="scientific">Propionispora vibrioides</name>
    <dbReference type="NCBI Taxonomy" id="112903"/>
    <lineage>
        <taxon>Bacteria</taxon>
        <taxon>Bacillati</taxon>
        <taxon>Bacillota</taxon>
        <taxon>Negativicutes</taxon>
        <taxon>Selenomonadales</taxon>
        <taxon>Sporomusaceae</taxon>
        <taxon>Propionispora</taxon>
    </lineage>
</organism>
<feature type="domain" description="Acyl-CoA oxidase/dehydrogenase middle" evidence="8">
    <location>
        <begin position="122"/>
        <end position="217"/>
    </location>
</feature>
<reference evidence="10 11" key="1">
    <citation type="submission" date="2016-10" db="EMBL/GenBank/DDBJ databases">
        <authorList>
            <person name="de Groot N.N."/>
        </authorList>
    </citation>
    <scope>NUCLEOTIDE SEQUENCE [LARGE SCALE GENOMIC DNA]</scope>
    <source>
        <strain evidence="10 11">DSM 13305</strain>
    </source>
</reference>
<dbReference type="InterPro" id="IPR013786">
    <property type="entry name" value="AcylCoA_DH/ox_N"/>
</dbReference>
<evidence type="ECO:0000256" key="6">
    <source>
        <dbReference type="RuleBase" id="RU362125"/>
    </source>
</evidence>
<dbReference type="PANTHER" id="PTHR43884">
    <property type="entry name" value="ACYL-COA DEHYDROGENASE"/>
    <property type="match status" value="1"/>
</dbReference>
<feature type="domain" description="Acyl-CoA dehydrogenase/oxidase N-terminal" evidence="9">
    <location>
        <begin position="6"/>
        <end position="117"/>
    </location>
</feature>
<dbReference type="InterPro" id="IPR036250">
    <property type="entry name" value="AcylCo_DH-like_C"/>
</dbReference>
<dbReference type="SUPFAM" id="SSF47203">
    <property type="entry name" value="Acyl-CoA dehydrogenase C-terminal domain-like"/>
    <property type="match status" value="1"/>
</dbReference>
<dbReference type="FunFam" id="1.10.540.10:FF:000002">
    <property type="entry name" value="Acyl-CoA dehydrogenase FadE19"/>
    <property type="match status" value="1"/>
</dbReference>
<dbReference type="GO" id="GO:0050660">
    <property type="term" value="F:flavin adenine dinucleotide binding"/>
    <property type="evidence" value="ECO:0007669"/>
    <property type="project" value="InterPro"/>
</dbReference>
<gene>
    <name evidence="10" type="ORF">SAMN04490178_12029</name>
</gene>
<dbReference type="SUPFAM" id="SSF56645">
    <property type="entry name" value="Acyl-CoA dehydrogenase NM domain-like"/>
    <property type="match status" value="1"/>
</dbReference>
<comment type="cofactor">
    <cofactor evidence="1 6">
        <name>FAD</name>
        <dbReference type="ChEBI" id="CHEBI:57692"/>
    </cofactor>
</comment>
<evidence type="ECO:0000256" key="3">
    <source>
        <dbReference type="ARBA" id="ARBA00022630"/>
    </source>
</evidence>
<evidence type="ECO:0000259" key="8">
    <source>
        <dbReference type="Pfam" id="PF02770"/>
    </source>
</evidence>
<dbReference type="InterPro" id="IPR006091">
    <property type="entry name" value="Acyl-CoA_Oxase/DH_mid-dom"/>
</dbReference>
<dbReference type="RefSeq" id="WP_091749174.1">
    <property type="nucleotide sequence ID" value="NZ_FODY01000020.1"/>
</dbReference>